<sequence>MDHGPCVVNPRGKSSDHLICLPTITQQCSVHLDLLRLQIRLFSKLHVTLL</sequence>
<organism evidence="1 2">
    <name type="scientific">Mola mola</name>
    <name type="common">Ocean sunfish</name>
    <name type="synonym">Tetraodon mola</name>
    <dbReference type="NCBI Taxonomy" id="94237"/>
    <lineage>
        <taxon>Eukaryota</taxon>
        <taxon>Metazoa</taxon>
        <taxon>Chordata</taxon>
        <taxon>Craniata</taxon>
        <taxon>Vertebrata</taxon>
        <taxon>Euteleostomi</taxon>
        <taxon>Actinopterygii</taxon>
        <taxon>Neopterygii</taxon>
        <taxon>Teleostei</taxon>
        <taxon>Neoteleostei</taxon>
        <taxon>Acanthomorphata</taxon>
        <taxon>Eupercaria</taxon>
        <taxon>Tetraodontiformes</taxon>
        <taxon>Molidae</taxon>
        <taxon>Mola</taxon>
    </lineage>
</organism>
<evidence type="ECO:0000313" key="2">
    <source>
        <dbReference type="Proteomes" id="UP000261620"/>
    </source>
</evidence>
<protein>
    <submittedName>
        <fullName evidence="1">Uncharacterized protein</fullName>
    </submittedName>
</protein>
<reference evidence="1" key="2">
    <citation type="submission" date="2025-09" db="UniProtKB">
        <authorList>
            <consortium name="Ensembl"/>
        </authorList>
    </citation>
    <scope>IDENTIFICATION</scope>
</reference>
<dbReference type="AlphaFoldDB" id="A0A3Q3X1D5"/>
<dbReference type="Ensembl" id="ENSMMOT00000019175.1">
    <property type="protein sequence ID" value="ENSMMOP00000018867.1"/>
    <property type="gene ID" value="ENSMMOG00000014272.1"/>
</dbReference>
<proteinExistence type="predicted"/>
<evidence type="ECO:0000313" key="1">
    <source>
        <dbReference type="Ensembl" id="ENSMMOP00000018867.1"/>
    </source>
</evidence>
<keyword evidence="2" id="KW-1185">Reference proteome</keyword>
<accession>A0A3Q3X1D5</accession>
<dbReference type="Proteomes" id="UP000261620">
    <property type="component" value="Unplaced"/>
</dbReference>
<name>A0A3Q3X1D5_MOLML</name>
<reference evidence="1" key="1">
    <citation type="submission" date="2025-08" db="UniProtKB">
        <authorList>
            <consortium name="Ensembl"/>
        </authorList>
    </citation>
    <scope>IDENTIFICATION</scope>
</reference>